<dbReference type="InterPro" id="IPR029041">
    <property type="entry name" value="FAD-linked_oxidoreductase-like"/>
</dbReference>
<protein>
    <recommendedName>
        <fullName evidence="8">Methylenetetrahydrofolate reductase</fullName>
    </recommendedName>
</protein>
<evidence type="ECO:0000256" key="8">
    <source>
        <dbReference type="RuleBase" id="RU003862"/>
    </source>
</evidence>
<dbReference type="UniPathway" id="UPA00193"/>
<dbReference type="SUPFAM" id="SSF51730">
    <property type="entry name" value="FAD-linked oxidoreductase"/>
    <property type="match status" value="1"/>
</dbReference>
<evidence type="ECO:0000313" key="9">
    <source>
        <dbReference type="EMBL" id="AFS79139.1"/>
    </source>
</evidence>
<evidence type="ECO:0000256" key="6">
    <source>
        <dbReference type="ARBA" id="ARBA00023002"/>
    </source>
</evidence>
<evidence type="ECO:0000256" key="1">
    <source>
        <dbReference type="ARBA" id="ARBA00001974"/>
    </source>
</evidence>
<comment type="pathway">
    <text evidence="2 8">One-carbon metabolism; tetrahydrofolate interconversion.</text>
</comment>
<proteinExistence type="inferred from homology"/>
<dbReference type="RefSeq" id="WP_014968275.1">
    <property type="nucleotide sequence ID" value="NC_018664.1"/>
</dbReference>
<keyword evidence="10" id="KW-1185">Reference proteome</keyword>
<dbReference type="STRING" id="1128398.Curi_c21360"/>
<accession>K0B0U2</accession>
<dbReference type="EMBL" id="CP003326">
    <property type="protein sequence ID" value="AFS79139.1"/>
    <property type="molecule type" value="Genomic_DNA"/>
</dbReference>
<comment type="catalytic activity">
    <reaction evidence="7">
        <text>(6S)-5-methyl-5,6,7,8-tetrahydrofolate + NAD(+) = (6R)-5,10-methylene-5,6,7,8-tetrahydrofolate + NADH + H(+)</text>
        <dbReference type="Rhea" id="RHEA:19821"/>
        <dbReference type="ChEBI" id="CHEBI:15378"/>
        <dbReference type="ChEBI" id="CHEBI:15636"/>
        <dbReference type="ChEBI" id="CHEBI:18608"/>
        <dbReference type="ChEBI" id="CHEBI:57540"/>
        <dbReference type="ChEBI" id="CHEBI:57945"/>
        <dbReference type="EC" id="1.5.1.54"/>
    </reaction>
    <physiologicalReaction direction="right-to-left" evidence="7">
        <dbReference type="Rhea" id="RHEA:19823"/>
    </physiologicalReaction>
</comment>
<name>K0B0U2_GOTA9</name>
<dbReference type="Pfam" id="PF02219">
    <property type="entry name" value="MTHFR"/>
    <property type="match status" value="1"/>
</dbReference>
<dbReference type="GO" id="GO:0106312">
    <property type="term" value="F:methylenetetrahydrofolate reductase (NADH) activity"/>
    <property type="evidence" value="ECO:0007669"/>
    <property type="project" value="UniProtKB-EC"/>
</dbReference>
<comment type="similarity">
    <text evidence="3 8">Belongs to the methylenetetrahydrofolate reductase family.</text>
</comment>
<keyword evidence="6 8" id="KW-0560">Oxidoreductase</keyword>
<dbReference type="GO" id="GO:0005829">
    <property type="term" value="C:cytosol"/>
    <property type="evidence" value="ECO:0007669"/>
    <property type="project" value="TreeGrafter"/>
</dbReference>
<reference evidence="9 10" key="1">
    <citation type="journal article" date="2012" name="PLoS ONE">
        <title>The purine-utilizing bacterium Clostridium acidurici 9a: a genome-guided metabolic reconsideration.</title>
        <authorList>
            <person name="Hartwich K."/>
            <person name="Poehlein A."/>
            <person name="Daniel R."/>
        </authorList>
    </citation>
    <scope>NUCLEOTIDE SEQUENCE [LARGE SCALE GENOMIC DNA]</scope>
    <source>
        <strain evidence="10">ATCC 7906 / DSM 604 / BCRC 14475 / CIP 104303 / KCTC 5404 / NCIMB 10678 / 9a</strain>
    </source>
</reference>
<dbReference type="KEGG" id="cad:Curi_c21360"/>
<evidence type="ECO:0000313" key="10">
    <source>
        <dbReference type="Proteomes" id="UP000006094"/>
    </source>
</evidence>
<dbReference type="AlphaFoldDB" id="K0B0U2"/>
<dbReference type="eggNOG" id="COG0685">
    <property type="taxonomic scope" value="Bacteria"/>
</dbReference>
<keyword evidence="5 8" id="KW-0274">FAD</keyword>
<dbReference type="PANTHER" id="PTHR45754:SF3">
    <property type="entry name" value="METHYLENETETRAHYDROFOLATE REDUCTASE (NADPH)"/>
    <property type="match status" value="1"/>
</dbReference>
<organism evidence="9 10">
    <name type="scientific">Gottschalkia acidurici (strain ATCC 7906 / DSM 604 / BCRC 14475 / CIP 104303 / KCTC 5404 / NCIMB 10678 / 9a)</name>
    <name type="common">Clostridium acidurici</name>
    <dbReference type="NCBI Taxonomy" id="1128398"/>
    <lineage>
        <taxon>Bacteria</taxon>
        <taxon>Bacillati</taxon>
        <taxon>Bacillota</taxon>
        <taxon>Tissierellia</taxon>
        <taxon>Tissierellales</taxon>
        <taxon>Gottschalkiaceae</taxon>
        <taxon>Gottschalkia</taxon>
    </lineage>
</organism>
<dbReference type="PANTHER" id="PTHR45754">
    <property type="entry name" value="METHYLENETETRAHYDROFOLATE REDUCTASE"/>
    <property type="match status" value="1"/>
</dbReference>
<dbReference type="Proteomes" id="UP000006094">
    <property type="component" value="Chromosome"/>
</dbReference>
<comment type="cofactor">
    <cofactor evidence="1 8">
        <name>FAD</name>
        <dbReference type="ChEBI" id="CHEBI:57692"/>
    </cofactor>
</comment>
<sequence>MQDYIKNKIYHVEILPPKQDSKKLEADIELFAEKYNRVMKSGYCACIADNAMGHLAFQGTEIIEELELNVNSEQVMIHLNTFHTKEDLHNILDTCKSKGIKDILVLSGDGSDQLPKLQPSDIRVNGVVESVTSVELLKYIKDEYPDTFVLGAAFNPYQVKENEFSKLQRKINAGASFIVTQPIIEKNAVVDELLEKYPDVPIIIEAWMSKNLQLLSEAVEYEIPQDIQFDPVETLKILHRIYPENVVRLSLLGFKTQYHIIEDI</sequence>
<dbReference type="GO" id="GO:0035999">
    <property type="term" value="P:tetrahydrofolate interconversion"/>
    <property type="evidence" value="ECO:0007669"/>
    <property type="project" value="UniProtKB-UniPathway"/>
</dbReference>
<evidence type="ECO:0000256" key="7">
    <source>
        <dbReference type="ARBA" id="ARBA00048628"/>
    </source>
</evidence>
<dbReference type="HOGENOM" id="CLU_1044713_0_0_9"/>
<dbReference type="GO" id="GO:0071949">
    <property type="term" value="F:FAD binding"/>
    <property type="evidence" value="ECO:0007669"/>
    <property type="project" value="TreeGrafter"/>
</dbReference>
<evidence type="ECO:0000256" key="4">
    <source>
        <dbReference type="ARBA" id="ARBA00022630"/>
    </source>
</evidence>
<dbReference type="OrthoDB" id="9812555at2"/>
<dbReference type="InterPro" id="IPR003171">
    <property type="entry name" value="Mehydrof_redctse-like"/>
</dbReference>
<dbReference type="Gene3D" id="3.20.20.220">
    <property type="match status" value="1"/>
</dbReference>
<evidence type="ECO:0000256" key="3">
    <source>
        <dbReference type="ARBA" id="ARBA00006743"/>
    </source>
</evidence>
<keyword evidence="4 8" id="KW-0285">Flavoprotein</keyword>
<evidence type="ECO:0000256" key="5">
    <source>
        <dbReference type="ARBA" id="ARBA00022827"/>
    </source>
</evidence>
<evidence type="ECO:0000256" key="2">
    <source>
        <dbReference type="ARBA" id="ARBA00004777"/>
    </source>
</evidence>
<dbReference type="GO" id="GO:0009086">
    <property type="term" value="P:methionine biosynthetic process"/>
    <property type="evidence" value="ECO:0007669"/>
    <property type="project" value="TreeGrafter"/>
</dbReference>
<gene>
    <name evidence="9" type="primary">metF</name>
    <name evidence="9" type="ordered locus">Curi_c21360</name>
</gene>